<evidence type="ECO:0000313" key="2">
    <source>
        <dbReference type="EMBL" id="AUB39831.1"/>
    </source>
</evidence>
<organism evidence="2 3">
    <name type="scientific">Nostoc flagelliforme CCNUN1</name>
    <dbReference type="NCBI Taxonomy" id="2038116"/>
    <lineage>
        <taxon>Bacteria</taxon>
        <taxon>Bacillati</taxon>
        <taxon>Cyanobacteriota</taxon>
        <taxon>Cyanophyceae</taxon>
        <taxon>Nostocales</taxon>
        <taxon>Nostocaceae</taxon>
        <taxon>Nostoc</taxon>
    </lineage>
</organism>
<dbReference type="EMBL" id="CP024785">
    <property type="protein sequence ID" value="AUB39831.1"/>
    <property type="molecule type" value="Genomic_DNA"/>
</dbReference>
<gene>
    <name evidence="2" type="ORF">COO91_05828</name>
</gene>
<feature type="transmembrane region" description="Helical" evidence="1">
    <location>
        <begin position="30"/>
        <end position="48"/>
    </location>
</feature>
<keyword evidence="1" id="KW-1133">Transmembrane helix</keyword>
<sequence>MAFCTKIEVAMIGSEPMAPDISQEETSTPVVAQILISMVFLSDFWYLFK</sequence>
<name>A0A2K8SWK4_9NOSO</name>
<accession>A0A2K8SWK4</accession>
<evidence type="ECO:0000256" key="1">
    <source>
        <dbReference type="SAM" id="Phobius"/>
    </source>
</evidence>
<reference evidence="2 3" key="1">
    <citation type="submission" date="2017-11" db="EMBL/GenBank/DDBJ databases">
        <title>Complete genome of a free-living desiccation-tolerant cyanobacterium and its photosynthetic adaptation to extreme terrestrial habitat.</title>
        <authorList>
            <person name="Shang J."/>
        </authorList>
    </citation>
    <scope>NUCLEOTIDE SEQUENCE [LARGE SCALE GENOMIC DNA]</scope>
    <source>
        <strain evidence="2 3">CCNUN1</strain>
    </source>
</reference>
<protein>
    <submittedName>
        <fullName evidence="2">Uncharacterized protein</fullName>
    </submittedName>
</protein>
<proteinExistence type="predicted"/>
<dbReference type="AlphaFoldDB" id="A0A2K8SWK4"/>
<dbReference type="KEGG" id="nfl:COO91_05828"/>
<keyword evidence="3" id="KW-1185">Reference proteome</keyword>
<evidence type="ECO:0000313" key="3">
    <source>
        <dbReference type="Proteomes" id="UP000232003"/>
    </source>
</evidence>
<keyword evidence="1" id="KW-0472">Membrane</keyword>
<keyword evidence="1" id="KW-0812">Transmembrane</keyword>
<dbReference type="Proteomes" id="UP000232003">
    <property type="component" value="Chromosome"/>
</dbReference>